<dbReference type="VEuPathDB" id="TrichDB:TVAG_117940"/>
<evidence type="ECO:0000313" key="2">
    <source>
        <dbReference type="EMBL" id="EAY07713.1"/>
    </source>
</evidence>
<dbReference type="Gene3D" id="1.25.40.10">
    <property type="entry name" value="Tetratricopeptide repeat domain"/>
    <property type="match status" value="1"/>
</dbReference>
<gene>
    <name evidence="2" type="ORF">TVAG_117940</name>
</gene>
<dbReference type="EMBL" id="DS113393">
    <property type="protein sequence ID" value="EAY07713.1"/>
    <property type="molecule type" value="Genomic_DNA"/>
</dbReference>
<sequence length="412" mass="46719">MLSQFSSPFHSWDTPLDSPSRMDIPVSPRSNPPPLTSSSIKAIKELSQDHFQINSIKSYQIRSGLTHYISPPEQSPPDNNFLELKLCLATRSFVDQSSNQANSLQYSIRLICSYLRFRNYEAAIDASQTALNKVTDSGLIPFLGLLAAICNRSEAEEMIFFEAAEKSFYLDDDLPQFYRLIDELLVLRSLPESEIKDYHSPLINLILPDNRDLIKALKEKVHIFPRIGSDLQKLLIKYRRHKSQTHPQSLVEMLQIVDQAKENLPQLLPVCEGLSSIENSQSNTSKKPKARAKSKVKQTLKMKQANGNPTDKVLMLIQNREWKAAAAAATEYLEQNPDDADMLQHRAFALMNLYKNHDAIIDISKAISIKKTDRRLRMRAALWITLGERDLCDADLAAVEVKDPNDTKIESV</sequence>
<proteinExistence type="predicted"/>
<evidence type="ECO:0000313" key="3">
    <source>
        <dbReference type="Proteomes" id="UP000001542"/>
    </source>
</evidence>
<evidence type="ECO:0000256" key="1">
    <source>
        <dbReference type="SAM" id="MobiDB-lite"/>
    </source>
</evidence>
<feature type="region of interest" description="Disordered" evidence="1">
    <location>
        <begin position="1"/>
        <end position="37"/>
    </location>
</feature>
<accession>A2EHY1</accession>
<evidence type="ECO:0008006" key="4">
    <source>
        <dbReference type="Google" id="ProtNLM"/>
    </source>
</evidence>
<dbReference type="SUPFAM" id="SSF48452">
    <property type="entry name" value="TPR-like"/>
    <property type="match status" value="1"/>
</dbReference>
<dbReference type="KEGG" id="tva:4765612"/>
<dbReference type="RefSeq" id="XP_001319936.1">
    <property type="nucleotide sequence ID" value="XM_001319901.1"/>
</dbReference>
<dbReference type="AlphaFoldDB" id="A2EHY1"/>
<keyword evidence="3" id="KW-1185">Reference proteome</keyword>
<reference evidence="2" key="2">
    <citation type="journal article" date="2007" name="Science">
        <title>Draft genome sequence of the sexually transmitted pathogen Trichomonas vaginalis.</title>
        <authorList>
            <person name="Carlton J.M."/>
            <person name="Hirt R.P."/>
            <person name="Silva J.C."/>
            <person name="Delcher A.L."/>
            <person name="Schatz M."/>
            <person name="Zhao Q."/>
            <person name="Wortman J.R."/>
            <person name="Bidwell S.L."/>
            <person name="Alsmark U.C.M."/>
            <person name="Besteiro S."/>
            <person name="Sicheritz-Ponten T."/>
            <person name="Noel C.J."/>
            <person name="Dacks J.B."/>
            <person name="Foster P.G."/>
            <person name="Simillion C."/>
            <person name="Van de Peer Y."/>
            <person name="Miranda-Saavedra D."/>
            <person name="Barton G.J."/>
            <person name="Westrop G.D."/>
            <person name="Mueller S."/>
            <person name="Dessi D."/>
            <person name="Fiori P.L."/>
            <person name="Ren Q."/>
            <person name="Paulsen I."/>
            <person name="Zhang H."/>
            <person name="Bastida-Corcuera F.D."/>
            <person name="Simoes-Barbosa A."/>
            <person name="Brown M.T."/>
            <person name="Hayes R.D."/>
            <person name="Mukherjee M."/>
            <person name="Okumura C.Y."/>
            <person name="Schneider R."/>
            <person name="Smith A.J."/>
            <person name="Vanacova S."/>
            <person name="Villalvazo M."/>
            <person name="Haas B.J."/>
            <person name="Pertea M."/>
            <person name="Feldblyum T.V."/>
            <person name="Utterback T.R."/>
            <person name="Shu C.L."/>
            <person name="Osoegawa K."/>
            <person name="de Jong P.J."/>
            <person name="Hrdy I."/>
            <person name="Horvathova L."/>
            <person name="Zubacova Z."/>
            <person name="Dolezal P."/>
            <person name="Malik S.B."/>
            <person name="Logsdon J.M. Jr."/>
            <person name="Henze K."/>
            <person name="Gupta A."/>
            <person name="Wang C.C."/>
            <person name="Dunne R.L."/>
            <person name="Upcroft J.A."/>
            <person name="Upcroft P."/>
            <person name="White O."/>
            <person name="Salzberg S.L."/>
            <person name="Tang P."/>
            <person name="Chiu C.-H."/>
            <person name="Lee Y.-S."/>
            <person name="Embley T.M."/>
            <person name="Coombs G.H."/>
            <person name="Mottram J.C."/>
            <person name="Tachezy J."/>
            <person name="Fraser-Liggett C.M."/>
            <person name="Johnson P.J."/>
        </authorList>
    </citation>
    <scope>NUCLEOTIDE SEQUENCE [LARGE SCALE GENOMIC DNA]</scope>
    <source>
        <strain evidence="2">G3</strain>
    </source>
</reference>
<dbReference type="InParanoid" id="A2EHY1"/>
<protein>
    <recommendedName>
        <fullName evidence="4">TPR Domain containing protein</fullName>
    </recommendedName>
</protein>
<dbReference type="Proteomes" id="UP000001542">
    <property type="component" value="Unassembled WGS sequence"/>
</dbReference>
<name>A2EHY1_TRIV3</name>
<dbReference type="SMR" id="A2EHY1"/>
<organism evidence="2 3">
    <name type="scientific">Trichomonas vaginalis (strain ATCC PRA-98 / G3)</name>
    <dbReference type="NCBI Taxonomy" id="412133"/>
    <lineage>
        <taxon>Eukaryota</taxon>
        <taxon>Metamonada</taxon>
        <taxon>Parabasalia</taxon>
        <taxon>Trichomonadida</taxon>
        <taxon>Trichomonadidae</taxon>
        <taxon>Trichomonas</taxon>
    </lineage>
</organism>
<reference evidence="2" key="1">
    <citation type="submission" date="2006-10" db="EMBL/GenBank/DDBJ databases">
        <authorList>
            <person name="Amadeo P."/>
            <person name="Zhao Q."/>
            <person name="Wortman J."/>
            <person name="Fraser-Liggett C."/>
            <person name="Carlton J."/>
        </authorList>
    </citation>
    <scope>NUCLEOTIDE SEQUENCE</scope>
    <source>
        <strain evidence="2">G3</strain>
    </source>
</reference>
<dbReference type="InterPro" id="IPR011990">
    <property type="entry name" value="TPR-like_helical_dom_sf"/>
</dbReference>
<dbReference type="VEuPathDB" id="TrichDB:TVAGG3_0230040"/>